<keyword evidence="4 9" id="KW-0479">Metal-binding</keyword>
<comment type="pathway">
    <text evidence="9">Amine and polyamine metabolism; choline degradation.</text>
</comment>
<dbReference type="GO" id="GO:0051539">
    <property type="term" value="F:4 iron, 4 sulfur cluster binding"/>
    <property type="evidence" value="ECO:0007669"/>
    <property type="project" value="UniProtKB-UniRule"/>
</dbReference>
<dbReference type="Pfam" id="PF04055">
    <property type="entry name" value="Radical_SAM"/>
    <property type="match status" value="1"/>
</dbReference>
<evidence type="ECO:0000256" key="4">
    <source>
        <dbReference type="ARBA" id="ARBA00022723"/>
    </source>
</evidence>
<dbReference type="InterPro" id="IPR058240">
    <property type="entry name" value="rSAM_sf"/>
</dbReference>
<feature type="domain" description="4Fe-4S ferredoxin-type" evidence="10">
    <location>
        <begin position="55"/>
        <end position="84"/>
    </location>
</feature>
<dbReference type="SUPFAM" id="SSF102114">
    <property type="entry name" value="Radical SAM enzymes"/>
    <property type="match status" value="1"/>
</dbReference>
<gene>
    <name evidence="9" type="primary">cutD</name>
    <name evidence="12" type="ORF">SAMN05216313_11928</name>
</gene>
<dbReference type="InterPro" id="IPR001989">
    <property type="entry name" value="Radical_activat_CS"/>
</dbReference>
<keyword evidence="5 9" id="KW-0560">Oxidoreductase</keyword>
<keyword evidence="3 9" id="KW-0949">S-adenosyl-L-methionine</keyword>
<dbReference type="SFLD" id="SFLDG01066">
    <property type="entry name" value="organic_radical-activating_enz"/>
    <property type="match status" value="1"/>
</dbReference>
<keyword evidence="13" id="KW-1185">Reference proteome</keyword>
<dbReference type="NCBIfam" id="TIGR02494">
    <property type="entry name" value="PFLE_PFLC"/>
    <property type="match status" value="1"/>
</dbReference>
<feature type="binding site" evidence="9">
    <location>
        <begin position="195"/>
        <end position="197"/>
    </location>
    <ligand>
        <name>S-adenosyl-L-methionine</name>
        <dbReference type="ChEBI" id="CHEBI:59789"/>
    </ligand>
</feature>
<keyword evidence="7 9" id="KW-0411">Iron-sulfur</keyword>
<dbReference type="RefSeq" id="WP_092366321.1">
    <property type="nucleotide sequence ID" value="NZ_DAINWJ010000055.1"/>
</dbReference>
<feature type="binding site" evidence="9">
    <location>
        <position position="38"/>
    </location>
    <ligand>
        <name>[4Fe-4S] cluster</name>
        <dbReference type="ChEBI" id="CHEBI:49883"/>
        <label>1</label>
        <note>4Fe-4S-S-AdoMet</note>
    </ligand>
</feature>
<feature type="binding site" evidence="9">
    <location>
        <position position="42"/>
    </location>
    <ligand>
        <name>[4Fe-4S] cluster</name>
        <dbReference type="ChEBI" id="CHEBI:49883"/>
        <label>1</label>
        <note>4Fe-4S-S-AdoMet</note>
    </ligand>
</feature>
<dbReference type="EC" id="1.97.1.-" evidence="9"/>
<dbReference type="NCBIfam" id="TIGR04395">
    <property type="entry name" value="cutC_activ_rSAM"/>
    <property type="match status" value="1"/>
</dbReference>
<keyword evidence="2 9" id="KW-0004">4Fe-4S</keyword>
<dbReference type="InterPro" id="IPR030905">
    <property type="entry name" value="CutC_activ_rSAM"/>
</dbReference>
<evidence type="ECO:0000256" key="5">
    <source>
        <dbReference type="ARBA" id="ARBA00023002"/>
    </source>
</evidence>
<dbReference type="GO" id="GO:0046872">
    <property type="term" value="F:metal ion binding"/>
    <property type="evidence" value="ECO:0007669"/>
    <property type="project" value="UniProtKB-KW"/>
</dbReference>
<keyword evidence="12" id="KW-0670">Pyruvate</keyword>
<evidence type="ECO:0000256" key="7">
    <source>
        <dbReference type="ARBA" id="ARBA00023014"/>
    </source>
</evidence>
<protein>
    <recommendedName>
        <fullName evidence="9">Choline trimethylamine-lyase activating enzyme</fullName>
        <ecNumber evidence="9">1.97.1.-</ecNumber>
    </recommendedName>
    <alternativeName>
        <fullName evidence="9">Choline utilization protein D</fullName>
    </alternativeName>
    <alternativeName>
        <fullName evidence="9">GRE activase CutD</fullName>
    </alternativeName>
    <alternativeName>
        <fullName evidence="9">Glycyl-radical enzyme activating enzyme CutD</fullName>
        <shortName evidence="9">GRE activating enzyme CutD</shortName>
    </alternativeName>
</protein>
<dbReference type="GO" id="GO:0016829">
    <property type="term" value="F:lyase activity"/>
    <property type="evidence" value="ECO:0007669"/>
    <property type="project" value="UniProtKB-KW"/>
</dbReference>
<accession>A0A1I0I3Z1</accession>
<dbReference type="PROSITE" id="PS00198">
    <property type="entry name" value="4FE4S_FER_1"/>
    <property type="match status" value="1"/>
</dbReference>
<comment type="similarity">
    <text evidence="1 9">Belongs to the organic radical-activating enzymes family.</text>
</comment>
<dbReference type="PANTHER" id="PTHR30352:SF4">
    <property type="entry name" value="PYRUVATE FORMATE-LYASE 2-ACTIVATING ENZYME"/>
    <property type="match status" value="1"/>
</dbReference>
<dbReference type="InterPro" id="IPR007197">
    <property type="entry name" value="rSAM"/>
</dbReference>
<evidence type="ECO:0000259" key="10">
    <source>
        <dbReference type="PROSITE" id="PS51379"/>
    </source>
</evidence>
<dbReference type="InterPro" id="IPR040074">
    <property type="entry name" value="BssD/PflA/YjjW"/>
</dbReference>
<feature type="binding site" evidence="9">
    <location>
        <begin position="44"/>
        <end position="46"/>
    </location>
    <ligand>
        <name>S-adenosyl-L-methionine</name>
        <dbReference type="ChEBI" id="CHEBI:59789"/>
    </ligand>
</feature>
<reference evidence="13" key="1">
    <citation type="submission" date="2016-10" db="EMBL/GenBank/DDBJ databases">
        <authorList>
            <person name="Varghese N."/>
            <person name="Submissions S."/>
        </authorList>
    </citation>
    <scope>NUCLEOTIDE SEQUENCE [LARGE SCALE GENOMIC DNA]</scope>
    <source>
        <strain evidence="13">NLAE-zl-G277</strain>
    </source>
</reference>
<feature type="binding site" evidence="9">
    <location>
        <position position="106"/>
    </location>
    <ligand>
        <name>[4Fe-4S] cluster</name>
        <dbReference type="ChEBI" id="CHEBI:49883"/>
        <label>2</label>
    </ligand>
</feature>
<dbReference type="SFLD" id="SFLDG01118">
    <property type="entry name" value="activating_enzymes__group_2"/>
    <property type="match status" value="1"/>
</dbReference>
<comment type="catalytic activity">
    <reaction evidence="8 9">
        <text>glycyl-[protein] + reduced [flavodoxin] + S-adenosyl-L-methionine = glycin-2-yl radical-[protein] + semiquinone [flavodoxin] + 5'-deoxyadenosine + L-methionine + H(+)</text>
        <dbReference type="Rhea" id="RHEA:61976"/>
        <dbReference type="Rhea" id="RHEA-COMP:10622"/>
        <dbReference type="Rhea" id="RHEA-COMP:14480"/>
        <dbReference type="Rhea" id="RHEA-COMP:15993"/>
        <dbReference type="Rhea" id="RHEA-COMP:15994"/>
        <dbReference type="ChEBI" id="CHEBI:15378"/>
        <dbReference type="ChEBI" id="CHEBI:17319"/>
        <dbReference type="ChEBI" id="CHEBI:29947"/>
        <dbReference type="ChEBI" id="CHEBI:32722"/>
        <dbReference type="ChEBI" id="CHEBI:57618"/>
        <dbReference type="ChEBI" id="CHEBI:57844"/>
        <dbReference type="ChEBI" id="CHEBI:59789"/>
        <dbReference type="ChEBI" id="CHEBI:140311"/>
    </reaction>
</comment>
<proteinExistence type="inferred from homology"/>
<evidence type="ECO:0000256" key="6">
    <source>
        <dbReference type="ARBA" id="ARBA00023004"/>
    </source>
</evidence>
<dbReference type="PROSITE" id="PS51918">
    <property type="entry name" value="RADICAL_SAM"/>
    <property type="match status" value="1"/>
</dbReference>
<dbReference type="AlphaFoldDB" id="A0A1I0I3Z1"/>
<dbReference type="Gene3D" id="3.20.20.70">
    <property type="entry name" value="Aldolase class I"/>
    <property type="match status" value="1"/>
</dbReference>
<feature type="domain" description="Radical SAM core" evidence="11">
    <location>
        <begin position="24"/>
        <end position="311"/>
    </location>
</feature>
<evidence type="ECO:0000256" key="2">
    <source>
        <dbReference type="ARBA" id="ARBA00022485"/>
    </source>
</evidence>
<dbReference type="EMBL" id="FOIM01000019">
    <property type="protein sequence ID" value="SET91261.1"/>
    <property type="molecule type" value="Genomic_DNA"/>
</dbReference>
<sequence length="317" mass="35519">MEQANTGAIERKALIFNVQKYNMYDGPGVRTNVFFKGCPLRCKWCANPEGLERKMQVMFKKSACIDCGACVAACPEGIHVLSGDTGKHVVLRDKTCTGCRKCVAVCPQNALEITGEMKTVSELLKLVEEDAAFYELSGGGVTLTGGECTSQPEACKNLLMACRQEGIHTAIETCGQIGTEKLLEIAGYVDLFLFDIKHMDPERHNELTGMSNERILHNLRELLRRRYNVKVRMPMLKGINDSREEIDMVIQFLLPFRDDGNFKGIDLLPYHKLGVNKYGQLDMEYPIAGDPSLSGEDLDRIEGWLTEYDFPVSVVRH</sequence>
<evidence type="ECO:0000256" key="1">
    <source>
        <dbReference type="ARBA" id="ARBA00009777"/>
    </source>
</evidence>
<dbReference type="PIRSF" id="PIRSF000371">
    <property type="entry name" value="PFL_act_enz"/>
    <property type="match status" value="1"/>
</dbReference>
<dbReference type="Gene3D" id="3.30.70.20">
    <property type="match status" value="1"/>
</dbReference>
<comment type="function">
    <text evidence="9">Catalyzes activation of the choline trimethylamine-lyase CutC under anaerobic conditions by generation of an organic free radical on a glycine residue, via an homolytic cleavage of S-adenosyl-L-methionine (SAM).</text>
</comment>
<evidence type="ECO:0000313" key="12">
    <source>
        <dbReference type="EMBL" id="SET91261.1"/>
    </source>
</evidence>
<dbReference type="GO" id="GO:0042426">
    <property type="term" value="P:choline catabolic process"/>
    <property type="evidence" value="ECO:0007669"/>
    <property type="project" value="UniProtKB-UniRule"/>
</dbReference>
<dbReference type="UniPathway" id="UPA01069"/>
<evidence type="ECO:0000259" key="11">
    <source>
        <dbReference type="PROSITE" id="PS51918"/>
    </source>
</evidence>
<dbReference type="Proteomes" id="UP000198508">
    <property type="component" value="Unassembled WGS sequence"/>
</dbReference>
<feature type="binding site" evidence="9">
    <location>
        <position position="70"/>
    </location>
    <ligand>
        <name>[4Fe-4S] cluster</name>
        <dbReference type="ChEBI" id="CHEBI:49883"/>
        <label>2</label>
    </ligand>
</feature>
<feature type="binding site" evidence="9">
    <location>
        <position position="45"/>
    </location>
    <ligand>
        <name>[4Fe-4S] cluster</name>
        <dbReference type="ChEBI" id="CHEBI:49883"/>
        <label>1</label>
        <note>4Fe-4S-S-AdoMet</note>
    </ligand>
</feature>
<dbReference type="PROSITE" id="PS51379">
    <property type="entry name" value="4FE4S_FER_2"/>
    <property type="match status" value="2"/>
</dbReference>
<dbReference type="HAMAP" id="MF_02059">
    <property type="entry name" value="Activ_enz_CutD"/>
    <property type="match status" value="1"/>
</dbReference>
<dbReference type="GeneID" id="93279397"/>
<organism evidence="12 13">
    <name type="scientific">Enterocloster lavalensis</name>
    <dbReference type="NCBI Taxonomy" id="460384"/>
    <lineage>
        <taxon>Bacteria</taxon>
        <taxon>Bacillati</taxon>
        <taxon>Bacillota</taxon>
        <taxon>Clostridia</taxon>
        <taxon>Lachnospirales</taxon>
        <taxon>Lachnospiraceae</taxon>
        <taxon>Enterocloster</taxon>
    </lineage>
</organism>
<dbReference type="Pfam" id="PF13353">
    <property type="entry name" value="Fer4_12"/>
    <property type="match status" value="1"/>
</dbReference>
<evidence type="ECO:0000256" key="8">
    <source>
        <dbReference type="ARBA" id="ARBA00047365"/>
    </source>
</evidence>
<name>A0A1I0I3Z1_9FIRM</name>
<evidence type="ECO:0000256" key="9">
    <source>
        <dbReference type="HAMAP-Rule" id="MF_02059"/>
    </source>
</evidence>
<dbReference type="InterPro" id="IPR017900">
    <property type="entry name" value="4Fe4S_Fe_S_CS"/>
</dbReference>
<evidence type="ECO:0000256" key="3">
    <source>
        <dbReference type="ARBA" id="ARBA00022691"/>
    </source>
</evidence>
<dbReference type="InterPro" id="IPR034457">
    <property type="entry name" value="Organic_radical-activating"/>
</dbReference>
<dbReference type="GO" id="GO:0016491">
    <property type="term" value="F:oxidoreductase activity"/>
    <property type="evidence" value="ECO:0007669"/>
    <property type="project" value="UniProtKB-UniRule"/>
</dbReference>
<dbReference type="InterPro" id="IPR012839">
    <property type="entry name" value="Organic_radical_activase"/>
</dbReference>
<comment type="cofactor">
    <cofactor evidence="9">
        <name>[4Fe-4S] cluster</name>
        <dbReference type="ChEBI" id="CHEBI:49883"/>
    </cofactor>
    <text evidence="9">Binds 2 [4Fe-4S] clusters. One cluster is coordinated with 3 cysteines and an exchangeable S-adenosyl-L-methionine.</text>
</comment>
<feature type="binding site" evidence="9">
    <location>
        <position position="67"/>
    </location>
    <ligand>
        <name>[4Fe-4S] cluster</name>
        <dbReference type="ChEBI" id="CHEBI:49883"/>
        <label>2</label>
    </ligand>
</feature>
<dbReference type="PROSITE" id="PS01087">
    <property type="entry name" value="RADICAL_ACTIVATING"/>
    <property type="match status" value="1"/>
</dbReference>
<feature type="binding site" evidence="9">
    <location>
        <position position="64"/>
    </location>
    <ligand>
        <name>[4Fe-4S] cluster</name>
        <dbReference type="ChEBI" id="CHEBI:49883"/>
        <label>2</label>
    </ligand>
</feature>
<keyword evidence="9" id="KW-0677">Repeat</keyword>
<feature type="domain" description="4Fe-4S ferredoxin-type" evidence="10">
    <location>
        <begin position="86"/>
        <end position="116"/>
    </location>
</feature>
<dbReference type="InterPro" id="IPR013785">
    <property type="entry name" value="Aldolase_TIM"/>
</dbReference>
<dbReference type="STRING" id="460384.SAMN05216313_11928"/>
<feature type="binding site" evidence="9">
    <location>
        <position position="146"/>
    </location>
    <ligand>
        <name>S-adenosyl-L-methionine</name>
        <dbReference type="ChEBI" id="CHEBI:59789"/>
    </ligand>
</feature>
<dbReference type="SFLD" id="SFLDS00029">
    <property type="entry name" value="Radical_SAM"/>
    <property type="match status" value="1"/>
</dbReference>
<evidence type="ECO:0000313" key="13">
    <source>
        <dbReference type="Proteomes" id="UP000198508"/>
    </source>
</evidence>
<feature type="binding site" evidence="9">
    <location>
        <position position="271"/>
    </location>
    <ligand>
        <name>S-adenosyl-L-methionine</name>
        <dbReference type="ChEBI" id="CHEBI:59789"/>
    </ligand>
</feature>
<dbReference type="InterPro" id="IPR017896">
    <property type="entry name" value="4Fe4S_Fe-S-bd"/>
</dbReference>
<keyword evidence="12" id="KW-0456">Lyase</keyword>
<dbReference type="PANTHER" id="PTHR30352">
    <property type="entry name" value="PYRUVATE FORMATE-LYASE-ACTIVATING ENZYME"/>
    <property type="match status" value="1"/>
</dbReference>
<dbReference type="SUPFAM" id="SSF54862">
    <property type="entry name" value="4Fe-4S ferredoxins"/>
    <property type="match status" value="1"/>
</dbReference>
<keyword evidence="6 9" id="KW-0408">Iron</keyword>